<sequence>MSDTVKIVTETTYLYVIIDDILKSLGHRDHPACACSDSEVITTAVAAALHFGSNHCDANGFVQQTGLMPGMVEASRFSRRIHRLGELVADLFLQLGHVFKSLSESMVYRIDSFPLNSCHNIRIPRSRLFKHEQYRGRNASKRQYRRATPFYGIKVFVMTDEANRPVEYCFTPGSWAEIDGLRQMPLDLPPGSEVYLDSGFTDYWMEDELKEAENLNFWVARRKNSHRPHHPSVDFLIRHHRKPTVRRCDRDHIQRDNCPVSEKGTRCH</sequence>
<evidence type="ECO:0000313" key="2">
    <source>
        <dbReference type="EMBL" id="MPR36422.1"/>
    </source>
</evidence>
<feature type="domain" description="Transposase DDE" evidence="1">
    <location>
        <begin position="107"/>
        <end position="236"/>
    </location>
</feature>
<dbReference type="InterPro" id="IPR025668">
    <property type="entry name" value="Tnp_DDE_dom"/>
</dbReference>
<organism evidence="2 3">
    <name type="scientific">Salmonirosea aquatica</name>
    <dbReference type="NCBI Taxonomy" id="2654236"/>
    <lineage>
        <taxon>Bacteria</taxon>
        <taxon>Pseudomonadati</taxon>
        <taxon>Bacteroidota</taxon>
        <taxon>Cytophagia</taxon>
        <taxon>Cytophagales</taxon>
        <taxon>Spirosomataceae</taxon>
        <taxon>Salmonirosea</taxon>
    </lineage>
</organism>
<dbReference type="RefSeq" id="WP_152764306.1">
    <property type="nucleotide sequence ID" value="NZ_WHLY01000002.1"/>
</dbReference>
<gene>
    <name evidence="2" type="ORF">GBK04_24555</name>
</gene>
<dbReference type="AlphaFoldDB" id="A0A7C9BDN5"/>
<dbReference type="EMBL" id="WHLY01000002">
    <property type="protein sequence ID" value="MPR36422.1"/>
    <property type="molecule type" value="Genomic_DNA"/>
</dbReference>
<name>A0A7C9BDN5_9BACT</name>
<keyword evidence="3" id="KW-1185">Reference proteome</keyword>
<evidence type="ECO:0000313" key="3">
    <source>
        <dbReference type="Proteomes" id="UP000479293"/>
    </source>
</evidence>
<accession>A0A7C9BDN5</accession>
<dbReference type="Pfam" id="PF13612">
    <property type="entry name" value="DDE_Tnp_1_3"/>
    <property type="match status" value="1"/>
</dbReference>
<protein>
    <submittedName>
        <fullName evidence="2">Transposase</fullName>
    </submittedName>
</protein>
<reference evidence="2 3" key="1">
    <citation type="submission" date="2019-10" db="EMBL/GenBank/DDBJ databases">
        <title>Draft Genome Sequence of Cytophagaceae sp. SJW1-29.</title>
        <authorList>
            <person name="Choi A."/>
        </authorList>
    </citation>
    <scope>NUCLEOTIDE SEQUENCE [LARGE SCALE GENOMIC DNA]</scope>
    <source>
        <strain evidence="2 3">SJW1-29</strain>
    </source>
</reference>
<proteinExistence type="predicted"/>
<dbReference type="Proteomes" id="UP000479293">
    <property type="component" value="Unassembled WGS sequence"/>
</dbReference>
<evidence type="ECO:0000259" key="1">
    <source>
        <dbReference type="Pfam" id="PF13612"/>
    </source>
</evidence>
<comment type="caution">
    <text evidence="2">The sequence shown here is derived from an EMBL/GenBank/DDBJ whole genome shotgun (WGS) entry which is preliminary data.</text>
</comment>